<keyword evidence="4 7" id="KW-0560">Oxidoreductase</keyword>
<dbReference type="InterPro" id="IPR036324">
    <property type="entry name" value="Mn/Fe_SOD_N_sf"/>
</dbReference>
<dbReference type="InterPro" id="IPR019831">
    <property type="entry name" value="Mn/Fe_SOD_N"/>
</dbReference>
<comment type="similarity">
    <text evidence="1 7">Belongs to the iron/manganese superoxide dismutase family.</text>
</comment>
<keyword evidence="5" id="KW-0408">Iron</keyword>
<feature type="binding site" evidence="6">
    <location>
        <position position="27"/>
    </location>
    <ligand>
        <name>Mn(2+)</name>
        <dbReference type="ChEBI" id="CHEBI:29035"/>
    </ligand>
</feature>
<evidence type="ECO:0000256" key="7">
    <source>
        <dbReference type="RuleBase" id="RU000414"/>
    </source>
</evidence>
<evidence type="ECO:0000256" key="4">
    <source>
        <dbReference type="ARBA" id="ARBA00023002"/>
    </source>
</evidence>
<dbReference type="PRINTS" id="PR01703">
    <property type="entry name" value="MNSODISMTASE"/>
</dbReference>
<dbReference type="GO" id="GO:0046872">
    <property type="term" value="F:metal ion binding"/>
    <property type="evidence" value="ECO:0007669"/>
    <property type="project" value="UniProtKB-KW"/>
</dbReference>
<dbReference type="GO" id="GO:0004784">
    <property type="term" value="F:superoxide dismutase activity"/>
    <property type="evidence" value="ECO:0007669"/>
    <property type="project" value="UniProtKB-EC"/>
</dbReference>
<dbReference type="EC" id="1.15.1.1" evidence="2 7"/>
<dbReference type="InterPro" id="IPR001189">
    <property type="entry name" value="Mn/Fe_SOD"/>
</dbReference>
<dbReference type="Pfam" id="PF02777">
    <property type="entry name" value="Sod_Fe_C"/>
    <property type="match status" value="1"/>
</dbReference>
<evidence type="ECO:0000259" key="8">
    <source>
        <dbReference type="Pfam" id="PF00081"/>
    </source>
</evidence>
<gene>
    <name evidence="10" type="ORF">M0812_29060</name>
    <name evidence="11" type="ORF">M0813_09278</name>
</gene>
<protein>
    <recommendedName>
        <fullName evidence="2 7">Superoxide dismutase</fullName>
        <ecNumber evidence="2 7">1.15.1.1</ecNumber>
    </recommendedName>
</protein>
<dbReference type="InterPro" id="IPR036314">
    <property type="entry name" value="SOD_C_sf"/>
</dbReference>
<dbReference type="InterPro" id="IPR019832">
    <property type="entry name" value="Mn/Fe_SOD_C"/>
</dbReference>
<dbReference type="Proteomes" id="UP001150062">
    <property type="component" value="Unassembled WGS sequence"/>
</dbReference>
<dbReference type="FunFam" id="1.10.287.990:FF:000002">
    <property type="entry name" value="Superoxide dismutase"/>
    <property type="match status" value="1"/>
</dbReference>
<evidence type="ECO:0000256" key="2">
    <source>
        <dbReference type="ARBA" id="ARBA00012682"/>
    </source>
</evidence>
<dbReference type="PANTHER" id="PTHR42769">
    <property type="entry name" value="SUPEROXIDE DISMUTASE"/>
    <property type="match status" value="1"/>
</dbReference>
<comment type="catalytic activity">
    <reaction evidence="7">
        <text>2 superoxide + 2 H(+) = H2O2 + O2</text>
        <dbReference type="Rhea" id="RHEA:20696"/>
        <dbReference type="ChEBI" id="CHEBI:15378"/>
        <dbReference type="ChEBI" id="CHEBI:15379"/>
        <dbReference type="ChEBI" id="CHEBI:16240"/>
        <dbReference type="ChEBI" id="CHEBI:18421"/>
        <dbReference type="EC" id="1.15.1.1"/>
    </reaction>
</comment>
<comment type="caution">
    <text evidence="10">The sequence shown here is derived from an EMBL/GenBank/DDBJ whole genome shotgun (WGS) entry which is preliminary data.</text>
</comment>
<evidence type="ECO:0000256" key="1">
    <source>
        <dbReference type="ARBA" id="ARBA00008714"/>
    </source>
</evidence>
<comment type="function">
    <text evidence="7">Destroys radicals which are normally produced within the cells and which are toxic to biological systems.</text>
</comment>
<evidence type="ECO:0000313" key="10">
    <source>
        <dbReference type="EMBL" id="KAJ3424342.1"/>
    </source>
</evidence>
<dbReference type="PROSITE" id="PS00088">
    <property type="entry name" value="SOD_MN"/>
    <property type="match status" value="1"/>
</dbReference>
<accession>A0AAV7Y720</accession>
<evidence type="ECO:0000313" key="13">
    <source>
        <dbReference type="Proteomes" id="UP001150062"/>
    </source>
</evidence>
<dbReference type="Proteomes" id="UP001146793">
    <property type="component" value="Unassembled WGS sequence"/>
</dbReference>
<dbReference type="InterPro" id="IPR019833">
    <property type="entry name" value="Mn/Fe_SOD_BS"/>
</dbReference>
<name>A0AAV7Y720_9EUKA</name>
<dbReference type="EMBL" id="JAOAOG010000331">
    <property type="protein sequence ID" value="KAJ6227865.1"/>
    <property type="molecule type" value="Genomic_DNA"/>
</dbReference>
<dbReference type="SUPFAM" id="SSF54719">
    <property type="entry name" value="Fe,Mn superoxide dismutase (SOD), C-terminal domain"/>
    <property type="match status" value="1"/>
</dbReference>
<reference evidence="11" key="1">
    <citation type="submission" date="2022-08" db="EMBL/GenBank/DDBJ databases">
        <title>Novel sulfate-reducing endosymbionts in the free-living metamonad Anaeramoeba.</title>
        <authorList>
            <person name="Jerlstrom-Hultqvist J."/>
            <person name="Cepicka I."/>
            <person name="Gallot-Lavallee L."/>
            <person name="Salas-Leiva D."/>
            <person name="Curtis B.A."/>
            <person name="Zahonova K."/>
            <person name="Pipaliya S."/>
            <person name="Dacks J."/>
            <person name="Roger A.J."/>
        </authorList>
    </citation>
    <scope>NUCLEOTIDE SEQUENCE</scope>
    <source>
        <strain evidence="11">Schooner1</strain>
    </source>
</reference>
<dbReference type="Gene3D" id="3.55.40.20">
    <property type="entry name" value="Iron/manganese superoxide dismutase, C-terminal domain"/>
    <property type="match status" value="1"/>
</dbReference>
<dbReference type="PIRSF" id="PIRSF000349">
    <property type="entry name" value="SODismutase"/>
    <property type="match status" value="1"/>
</dbReference>
<dbReference type="AlphaFoldDB" id="A0AAV7Y720"/>
<dbReference type="SUPFAM" id="SSF46609">
    <property type="entry name" value="Fe,Mn superoxide dismutase (SOD), N-terminal domain"/>
    <property type="match status" value="1"/>
</dbReference>
<keyword evidence="13" id="KW-1185">Reference proteome</keyword>
<evidence type="ECO:0000259" key="9">
    <source>
        <dbReference type="Pfam" id="PF02777"/>
    </source>
</evidence>
<feature type="binding site" evidence="6">
    <location>
        <position position="79"/>
    </location>
    <ligand>
        <name>Mn(2+)</name>
        <dbReference type="ChEBI" id="CHEBI:29035"/>
    </ligand>
</feature>
<organism evidence="10 12">
    <name type="scientific">Anaeramoeba flamelloides</name>
    <dbReference type="NCBI Taxonomy" id="1746091"/>
    <lineage>
        <taxon>Eukaryota</taxon>
        <taxon>Metamonada</taxon>
        <taxon>Anaeramoebidae</taxon>
        <taxon>Anaeramoeba</taxon>
    </lineage>
</organism>
<sequence length="199" mass="22835">MHKLPKLPFPIEKGIKPAISGRTLGFHFGKHHAGYVNKLNKAIKGTKFENTPLTQVIKETFDNEQTKGIFNNSSQHFNHSFYWNCMKPNGSTPSYKVKKVLEKSFGSFENFVTQFKQKAGTLFGSGWCWLVADGQNLEIIQTSNAMNPLPLNKKPLLVIDVWEHAYYLDYQNNRGESINKFFDVINWDFVEKKMIEAGL</sequence>
<dbReference type="EMBL" id="JANTQA010000072">
    <property type="protein sequence ID" value="KAJ3424342.1"/>
    <property type="molecule type" value="Genomic_DNA"/>
</dbReference>
<keyword evidence="3 6" id="KW-0479">Metal-binding</keyword>
<evidence type="ECO:0000313" key="12">
    <source>
        <dbReference type="Proteomes" id="UP001146793"/>
    </source>
</evidence>
<reference evidence="10" key="2">
    <citation type="submission" date="2022-08" db="EMBL/GenBank/DDBJ databases">
        <title>Novel sulphate-reducing endosymbionts in the free-living metamonad Anaeramoeba.</title>
        <authorList>
            <person name="Jerlstrom-Hultqvist J."/>
            <person name="Cepicka I."/>
            <person name="Gallot-Lavallee L."/>
            <person name="Salas-Leiva D."/>
            <person name="Curtis B.A."/>
            <person name="Zahonova K."/>
            <person name="Pipaliya S."/>
            <person name="Dacks J."/>
            <person name="Roger A.J."/>
        </authorList>
    </citation>
    <scope>NUCLEOTIDE SEQUENCE</scope>
    <source>
        <strain evidence="10">Busselton2</strain>
    </source>
</reference>
<evidence type="ECO:0000256" key="3">
    <source>
        <dbReference type="ARBA" id="ARBA00022723"/>
    </source>
</evidence>
<feature type="domain" description="Manganese/iron superoxide dismutase C-terminal" evidence="9">
    <location>
        <begin position="94"/>
        <end position="192"/>
    </location>
</feature>
<feature type="domain" description="Manganese/iron superoxide dismutase N-terminal" evidence="8">
    <location>
        <begin position="2"/>
        <end position="87"/>
    </location>
</feature>
<evidence type="ECO:0000256" key="5">
    <source>
        <dbReference type="ARBA" id="ARBA00023004"/>
    </source>
</evidence>
<dbReference type="PANTHER" id="PTHR42769:SF3">
    <property type="entry name" value="SUPEROXIDE DISMUTASE [FE] 2, CHLOROPLASTIC"/>
    <property type="match status" value="1"/>
</dbReference>
<evidence type="ECO:0000256" key="6">
    <source>
        <dbReference type="PIRSR" id="PIRSR000349-1"/>
    </source>
</evidence>
<evidence type="ECO:0000313" key="11">
    <source>
        <dbReference type="EMBL" id="KAJ6227865.1"/>
    </source>
</evidence>
<proteinExistence type="inferred from homology"/>
<feature type="binding site" evidence="6">
    <location>
        <position position="160"/>
    </location>
    <ligand>
        <name>Mn(2+)</name>
        <dbReference type="ChEBI" id="CHEBI:29035"/>
    </ligand>
</feature>
<dbReference type="Pfam" id="PF00081">
    <property type="entry name" value="Sod_Fe_N"/>
    <property type="match status" value="1"/>
</dbReference>
<dbReference type="Gene3D" id="1.10.287.990">
    <property type="entry name" value="Fe,Mn superoxide dismutase (SOD) domain"/>
    <property type="match status" value="1"/>
</dbReference>
<feature type="binding site" evidence="6">
    <location>
        <position position="164"/>
    </location>
    <ligand>
        <name>Mn(2+)</name>
        <dbReference type="ChEBI" id="CHEBI:29035"/>
    </ligand>
</feature>